<dbReference type="Proteomes" id="UP000823890">
    <property type="component" value="Unassembled WGS sequence"/>
</dbReference>
<dbReference type="GO" id="GO:0005829">
    <property type="term" value="C:cytosol"/>
    <property type="evidence" value="ECO:0007669"/>
    <property type="project" value="TreeGrafter"/>
</dbReference>
<dbReference type="InterPro" id="IPR029056">
    <property type="entry name" value="Ribokinase-like"/>
</dbReference>
<dbReference type="Pfam" id="PF00294">
    <property type="entry name" value="PfkB"/>
    <property type="match status" value="1"/>
</dbReference>
<reference evidence="4" key="1">
    <citation type="journal article" date="2021" name="PeerJ">
        <title>Extensive microbial diversity within the chicken gut microbiome revealed by metagenomics and culture.</title>
        <authorList>
            <person name="Gilroy R."/>
            <person name="Ravi A."/>
            <person name="Getino M."/>
            <person name="Pursley I."/>
            <person name="Horton D.L."/>
            <person name="Alikhan N.F."/>
            <person name="Baker D."/>
            <person name="Gharbi K."/>
            <person name="Hall N."/>
            <person name="Watson M."/>
            <person name="Adriaenssens E.M."/>
            <person name="Foster-Nyarko E."/>
            <person name="Jarju S."/>
            <person name="Secka A."/>
            <person name="Antonio M."/>
            <person name="Oren A."/>
            <person name="Chaudhuri R.R."/>
            <person name="La Ragione R."/>
            <person name="Hildebrand F."/>
            <person name="Pallen M.J."/>
        </authorList>
    </citation>
    <scope>NUCLEOTIDE SEQUENCE</scope>
    <source>
        <strain evidence="4">ChiW19-954</strain>
    </source>
</reference>
<sequence length="306" mass="32339">MKNDDPQIVIIGAAILDVLVRPADADVFRTGSSPAEEILLSPGGDALNEAAVLSKLGKRVRLETIIGNDRAGRFVISYCEECGIELPGDCIRDGIDTGVNVVLVSEDGERHFLTAPKSTLRRLTTGDIHMPFPDSANIICFASIFVFPEIGPSELEQIFAAAKAQGKRVCADMTKRKKSETTEDLACALKYVDYLFPNDEEAMLLTGKDTVEDAADDLIEAGVGTVVIKCGSGGCYMAGMQGEGRAGTWIPAVQGVKCIDTTGAGDSFAAGFLYALSEGKTPEECAAFANECGARAVAVTGASEWL</sequence>
<accession>A0A9D2NN35</accession>
<dbReference type="InterPro" id="IPR011611">
    <property type="entry name" value="PfkB_dom"/>
</dbReference>
<dbReference type="CDD" id="cd01166">
    <property type="entry name" value="KdgK"/>
    <property type="match status" value="1"/>
</dbReference>
<dbReference type="EMBL" id="DWWO01000063">
    <property type="protein sequence ID" value="HJC33939.1"/>
    <property type="molecule type" value="Genomic_DNA"/>
</dbReference>
<comment type="caution">
    <text evidence="4">The sequence shown here is derived from an EMBL/GenBank/DDBJ whole genome shotgun (WGS) entry which is preliminary data.</text>
</comment>
<organism evidence="4 5">
    <name type="scientific">Candidatus Mediterraneibacter faecipullorum</name>
    <dbReference type="NCBI Taxonomy" id="2838670"/>
    <lineage>
        <taxon>Bacteria</taxon>
        <taxon>Bacillati</taxon>
        <taxon>Bacillota</taxon>
        <taxon>Clostridia</taxon>
        <taxon>Lachnospirales</taxon>
        <taxon>Lachnospiraceae</taxon>
        <taxon>Mediterraneibacter</taxon>
    </lineage>
</organism>
<dbReference type="Gene3D" id="3.40.1190.20">
    <property type="match status" value="1"/>
</dbReference>
<dbReference type="PROSITE" id="PS00584">
    <property type="entry name" value="PFKB_KINASES_2"/>
    <property type="match status" value="1"/>
</dbReference>
<dbReference type="PROSITE" id="PS00583">
    <property type="entry name" value="PFKB_KINASES_1"/>
    <property type="match status" value="1"/>
</dbReference>
<evidence type="ECO:0000256" key="1">
    <source>
        <dbReference type="ARBA" id="ARBA00022679"/>
    </source>
</evidence>
<evidence type="ECO:0000259" key="3">
    <source>
        <dbReference type="Pfam" id="PF00294"/>
    </source>
</evidence>
<dbReference type="GO" id="GO:0016301">
    <property type="term" value="F:kinase activity"/>
    <property type="evidence" value="ECO:0007669"/>
    <property type="project" value="UniProtKB-KW"/>
</dbReference>
<protein>
    <submittedName>
        <fullName evidence="4">Carbohydrate kinase family protein</fullName>
    </submittedName>
</protein>
<reference evidence="4" key="2">
    <citation type="submission" date="2021-04" db="EMBL/GenBank/DDBJ databases">
        <authorList>
            <person name="Gilroy R."/>
        </authorList>
    </citation>
    <scope>NUCLEOTIDE SEQUENCE</scope>
    <source>
        <strain evidence="4">ChiW19-954</strain>
    </source>
</reference>
<dbReference type="AlphaFoldDB" id="A0A9D2NN35"/>
<dbReference type="PANTHER" id="PTHR10584:SF166">
    <property type="entry name" value="RIBOKINASE"/>
    <property type="match status" value="1"/>
</dbReference>
<evidence type="ECO:0000256" key="2">
    <source>
        <dbReference type="ARBA" id="ARBA00022777"/>
    </source>
</evidence>
<gene>
    <name evidence="4" type="ORF">H9758_05020</name>
</gene>
<keyword evidence="1" id="KW-0808">Transferase</keyword>
<evidence type="ECO:0000313" key="4">
    <source>
        <dbReference type="EMBL" id="HJC33939.1"/>
    </source>
</evidence>
<dbReference type="PANTHER" id="PTHR10584">
    <property type="entry name" value="SUGAR KINASE"/>
    <property type="match status" value="1"/>
</dbReference>
<feature type="domain" description="Carbohydrate kinase PfkB" evidence="3">
    <location>
        <begin position="7"/>
        <end position="303"/>
    </location>
</feature>
<dbReference type="SUPFAM" id="SSF53613">
    <property type="entry name" value="Ribokinase-like"/>
    <property type="match status" value="1"/>
</dbReference>
<name>A0A9D2NN35_9FIRM</name>
<proteinExistence type="predicted"/>
<dbReference type="InterPro" id="IPR002173">
    <property type="entry name" value="Carboh/pur_kinase_PfkB_CS"/>
</dbReference>
<keyword evidence="2 4" id="KW-0418">Kinase</keyword>
<evidence type="ECO:0000313" key="5">
    <source>
        <dbReference type="Proteomes" id="UP000823890"/>
    </source>
</evidence>